<dbReference type="EMBL" id="JAVDWQ010000031">
    <property type="protein sequence ID" value="MDR7212694.1"/>
    <property type="molecule type" value="Genomic_DNA"/>
</dbReference>
<keyword evidence="6 7" id="KW-0998">Cell outer membrane</keyword>
<protein>
    <submittedName>
        <fullName evidence="12">Outer membrane receptor protein involved in Fe transport</fullName>
    </submittedName>
</protein>
<feature type="compositionally biased region" description="Gly residues" evidence="8">
    <location>
        <begin position="814"/>
        <end position="825"/>
    </location>
</feature>
<organism evidence="12 13">
    <name type="scientific">Flavobacterium piscis</name>
    <dbReference type="NCBI Taxonomy" id="1114874"/>
    <lineage>
        <taxon>Bacteria</taxon>
        <taxon>Pseudomonadati</taxon>
        <taxon>Bacteroidota</taxon>
        <taxon>Flavobacteriia</taxon>
        <taxon>Flavobacteriales</taxon>
        <taxon>Flavobacteriaceae</taxon>
        <taxon>Flavobacterium</taxon>
    </lineage>
</organism>
<dbReference type="Gene3D" id="2.40.170.20">
    <property type="entry name" value="TonB-dependent receptor, beta-barrel domain"/>
    <property type="match status" value="1"/>
</dbReference>
<keyword evidence="3 7" id="KW-1134">Transmembrane beta strand</keyword>
<dbReference type="InterPro" id="IPR041700">
    <property type="entry name" value="OMP_b-brl_3"/>
</dbReference>
<dbReference type="PANTHER" id="PTHR40980">
    <property type="entry name" value="PLUG DOMAIN-CONTAINING PROTEIN"/>
    <property type="match status" value="1"/>
</dbReference>
<feature type="domain" description="TonB-dependent receptor plug" evidence="10">
    <location>
        <begin position="143"/>
        <end position="226"/>
    </location>
</feature>
<dbReference type="InterPro" id="IPR008969">
    <property type="entry name" value="CarboxyPept-like_regulatory"/>
</dbReference>
<feature type="signal peptide" evidence="9">
    <location>
        <begin position="1"/>
        <end position="21"/>
    </location>
</feature>
<comment type="caution">
    <text evidence="12">The sequence shown here is derived from an EMBL/GenBank/DDBJ whole genome shotgun (WGS) entry which is preliminary data.</text>
</comment>
<evidence type="ECO:0000259" key="11">
    <source>
        <dbReference type="Pfam" id="PF14905"/>
    </source>
</evidence>
<accession>A0ABU1YEP5</accession>
<proteinExistence type="inferred from homology"/>
<name>A0ABU1YEP5_9FLAO</name>
<evidence type="ECO:0000256" key="9">
    <source>
        <dbReference type="SAM" id="SignalP"/>
    </source>
</evidence>
<comment type="similarity">
    <text evidence="7">Belongs to the TonB-dependent receptor family.</text>
</comment>
<feature type="domain" description="Outer membrane protein beta-barrel" evidence="11">
    <location>
        <begin position="383"/>
        <end position="797"/>
    </location>
</feature>
<keyword evidence="12" id="KW-0675">Receptor</keyword>
<keyword evidence="9" id="KW-0732">Signal</keyword>
<evidence type="ECO:0000256" key="8">
    <source>
        <dbReference type="SAM" id="MobiDB-lite"/>
    </source>
</evidence>
<dbReference type="PROSITE" id="PS52016">
    <property type="entry name" value="TONB_DEPENDENT_REC_3"/>
    <property type="match status" value="1"/>
</dbReference>
<evidence type="ECO:0000256" key="7">
    <source>
        <dbReference type="PROSITE-ProRule" id="PRU01360"/>
    </source>
</evidence>
<feature type="chain" id="PRO_5045252872" evidence="9">
    <location>
        <begin position="22"/>
        <end position="825"/>
    </location>
</feature>
<dbReference type="Pfam" id="PF13715">
    <property type="entry name" value="CarbopepD_reg_2"/>
    <property type="match status" value="1"/>
</dbReference>
<sequence>MKKIKFAVILILLLSGVYIYAQQGPSNQNRVKITGKVLEKVTKQPLEYATISIMAPNETKVIAGGITNPKGEFEVAVAPGTYDIKIEFISFKANEFKQKNIQENTNLGVVNLSEDAAQLNEVVVRAERSTVEIKLDKKVYNVGQDMIVKGGTVSDVLENVPSVSVDVEGNVSLRGNENVRIFIDGRPSNALNMAEALRQIPADAIDKVEVITNPSARYDAEGGAGILNIVLKKGKNLGFNGSFIASTGIPETYGASANLNYKTEKLNFFTSTGYNYRTSEGTGITNSTNLDRETGAITGYTNEDKDTERIRKGLSTKTGVEWTVAPNAYWTNAISYRDNRGSNNDLVNYDSFDENRNFTSTRYRLSEGNDTGKDFEYSSNFLKNFDDKGHKLTLNLSYSTDRDADNSLITDETIGSSEPPTFDTTFNKQKQNQLQLQADYVLPLKKGSQFEAGYKGNFNNLDNEYSVSTDNQGNPIDSYLSNTLEYNERINALYTQYGFKINKFSYLFGLRWEDTKIDVNLLDTQNYNTKKYNNFFPSAFINYEISDESSVSLSYSKRLSRPRGRFLNPATNFSSNINLFRGNPDLDPSFTDKFDLGYLKHWKKVTFSTSMYYESTKDVFSFVRSETGEYVGNNPVILSSPINLAKEQQFGFEFTLNYTPLKIWKINSSFNLSDIKTTGDYSYTNTQGEMITTNLDNETFSWFSRVNSRLTLPYKIEWQLSGMYFGPRNTAQGKSLGNYVVNTAFSKDVLKDKATIALNVSDLFNSRKMISETNLLSVNSYSEFQWRKRQINLSFTYRLNMKKTDRDKNAPNKNGGGDEGGEFQG</sequence>
<evidence type="ECO:0000313" key="13">
    <source>
        <dbReference type="Proteomes" id="UP001269081"/>
    </source>
</evidence>
<evidence type="ECO:0000256" key="1">
    <source>
        <dbReference type="ARBA" id="ARBA00004571"/>
    </source>
</evidence>
<dbReference type="SUPFAM" id="SSF56935">
    <property type="entry name" value="Porins"/>
    <property type="match status" value="1"/>
</dbReference>
<dbReference type="Pfam" id="PF07715">
    <property type="entry name" value="Plug"/>
    <property type="match status" value="1"/>
</dbReference>
<feature type="region of interest" description="Disordered" evidence="8">
    <location>
        <begin position="804"/>
        <end position="825"/>
    </location>
</feature>
<dbReference type="Gene3D" id="2.170.130.10">
    <property type="entry name" value="TonB-dependent receptor, plug domain"/>
    <property type="match status" value="1"/>
</dbReference>
<evidence type="ECO:0000259" key="10">
    <source>
        <dbReference type="Pfam" id="PF07715"/>
    </source>
</evidence>
<comment type="subcellular location">
    <subcellularLocation>
        <location evidence="1 7">Cell outer membrane</location>
        <topology evidence="1 7">Multi-pass membrane protein</topology>
    </subcellularLocation>
</comment>
<dbReference type="InterPro" id="IPR039426">
    <property type="entry name" value="TonB-dep_rcpt-like"/>
</dbReference>
<gene>
    <name evidence="12" type="ORF">J2W48_004659</name>
</gene>
<dbReference type="InterPro" id="IPR036942">
    <property type="entry name" value="Beta-barrel_TonB_sf"/>
</dbReference>
<evidence type="ECO:0000313" key="12">
    <source>
        <dbReference type="EMBL" id="MDR7212694.1"/>
    </source>
</evidence>
<evidence type="ECO:0000256" key="3">
    <source>
        <dbReference type="ARBA" id="ARBA00022452"/>
    </source>
</evidence>
<dbReference type="SUPFAM" id="SSF49464">
    <property type="entry name" value="Carboxypeptidase regulatory domain-like"/>
    <property type="match status" value="1"/>
</dbReference>
<dbReference type="PANTHER" id="PTHR40980:SF4">
    <property type="entry name" value="TONB-DEPENDENT RECEPTOR-LIKE BETA-BARREL DOMAIN-CONTAINING PROTEIN"/>
    <property type="match status" value="1"/>
</dbReference>
<evidence type="ECO:0000256" key="5">
    <source>
        <dbReference type="ARBA" id="ARBA00023136"/>
    </source>
</evidence>
<keyword evidence="13" id="KW-1185">Reference proteome</keyword>
<reference evidence="12 13" key="1">
    <citation type="submission" date="2023-07" db="EMBL/GenBank/DDBJ databases">
        <title>Sorghum-associated microbial communities from plants grown in Nebraska, USA.</title>
        <authorList>
            <person name="Schachtman D."/>
        </authorList>
    </citation>
    <scope>NUCLEOTIDE SEQUENCE [LARGE SCALE GENOMIC DNA]</scope>
    <source>
        <strain evidence="12 13">4129</strain>
    </source>
</reference>
<keyword evidence="2 7" id="KW-0813">Transport</keyword>
<keyword evidence="5 7" id="KW-0472">Membrane</keyword>
<dbReference type="InterPro" id="IPR037066">
    <property type="entry name" value="Plug_dom_sf"/>
</dbReference>
<evidence type="ECO:0000256" key="6">
    <source>
        <dbReference type="ARBA" id="ARBA00023237"/>
    </source>
</evidence>
<dbReference type="Gene3D" id="2.60.40.1120">
    <property type="entry name" value="Carboxypeptidase-like, regulatory domain"/>
    <property type="match status" value="1"/>
</dbReference>
<keyword evidence="4 7" id="KW-0812">Transmembrane</keyword>
<evidence type="ECO:0000256" key="4">
    <source>
        <dbReference type="ARBA" id="ARBA00022692"/>
    </source>
</evidence>
<evidence type="ECO:0000256" key="2">
    <source>
        <dbReference type="ARBA" id="ARBA00022448"/>
    </source>
</evidence>
<dbReference type="Pfam" id="PF14905">
    <property type="entry name" value="OMP_b-brl_3"/>
    <property type="match status" value="1"/>
</dbReference>
<dbReference type="Proteomes" id="UP001269081">
    <property type="component" value="Unassembled WGS sequence"/>
</dbReference>
<dbReference type="InterPro" id="IPR012910">
    <property type="entry name" value="Plug_dom"/>
</dbReference>
<dbReference type="RefSeq" id="WP_310284458.1">
    <property type="nucleotide sequence ID" value="NZ_JAVDWQ010000031.1"/>
</dbReference>